<feature type="region of interest" description="Disordered" evidence="1">
    <location>
        <begin position="527"/>
        <end position="552"/>
    </location>
</feature>
<dbReference type="SUPFAM" id="SSF63748">
    <property type="entry name" value="Tudor/PWWP/MBT"/>
    <property type="match status" value="1"/>
</dbReference>
<feature type="region of interest" description="Disordered" evidence="1">
    <location>
        <begin position="768"/>
        <end position="870"/>
    </location>
</feature>
<feature type="transmembrane region" description="Helical" evidence="2">
    <location>
        <begin position="47"/>
        <end position="67"/>
    </location>
</feature>
<dbReference type="EMBL" id="JXXN02004730">
    <property type="protein sequence ID" value="THD20376.1"/>
    <property type="molecule type" value="Genomic_DNA"/>
</dbReference>
<name>A0A4E0R2G8_FASHE</name>
<feature type="compositionally biased region" description="Low complexity" evidence="1">
    <location>
        <begin position="156"/>
        <end position="172"/>
    </location>
</feature>
<feature type="domain" description="PWWP" evidence="3">
    <location>
        <begin position="5"/>
        <end position="62"/>
    </location>
</feature>
<dbReference type="InterPro" id="IPR000313">
    <property type="entry name" value="PWWP_dom"/>
</dbReference>
<feature type="compositionally biased region" description="Low complexity" evidence="1">
    <location>
        <begin position="807"/>
        <end position="821"/>
    </location>
</feature>
<dbReference type="Proteomes" id="UP000230066">
    <property type="component" value="Unassembled WGS sequence"/>
</dbReference>
<keyword evidence="2" id="KW-1133">Transmembrane helix</keyword>
<feature type="compositionally biased region" description="Polar residues" evidence="1">
    <location>
        <begin position="241"/>
        <end position="256"/>
    </location>
</feature>
<dbReference type="CDD" id="cd05834">
    <property type="entry name" value="PWWP_HRP"/>
    <property type="match status" value="1"/>
</dbReference>
<keyword evidence="2" id="KW-0472">Membrane</keyword>
<evidence type="ECO:0000259" key="3">
    <source>
        <dbReference type="PROSITE" id="PS50812"/>
    </source>
</evidence>
<evidence type="ECO:0000256" key="1">
    <source>
        <dbReference type="SAM" id="MobiDB-lite"/>
    </source>
</evidence>
<dbReference type="AlphaFoldDB" id="A0A4E0R2G8"/>
<sequence length="1150" mass="125414">MEYSPGDKIFAKVKGHPHWPSRINLLPPDVTIPKGKYPIFFYGTHEVYVLSSVVIFADIFWLLRTFFRMKSSSTSMQFRGTRLCSRLVCVRSRKIRIFCFMGRSKQDPAPLADVVSMNQSLTVQAESQTDSSSTRPKRLASLRLRIRNDGNGLKFSPAHESPSSLSPSTSGSNGTVEAKRPVEAISTSSITNTPDPLRITIKQLSTSPSIVVATTVTSNSNLVSSRPVFSVAPSSSTGLLGVGSDSNVNQQRNKSTAVVIPLRRSNAPPPPGLSDDSAAESTPNTEVGTPSLRTSPVQRVTSTLKHGSSLRRNAHVKNVKHSRGNYKGNRHRKDTAKVSGSVAAMTTPLSEHDSASTQFPWRSNECEKKSEVTSGRLGGGPVLSSKITSHKAPRFSPLKQDYPHDPGKCRPGSLTRSYCRRYKRSLEVKIAAQKVFNKFLQLYATADKHELDLAHAELVRHQQRYVKQHSTQRASSEQSTVIPPYTGPKSMSELFQVSLSERRQTLSDTKSTHLMITDSTVQSVKSGDHDNFDSGKDLTSSESVCNPGDHCRSKSTSEFLPVEFSISDIPLPEDSPSESRTRLSNSCFEPFEAPPAAENGEEEFEVLDEYEEAGEVKNASSSNAPSSLACPAQPVVSTSSVSDYLSVPFVAYSMMQPQFIPAPSFSTVPTVTPDTNPVSPSTSMGGFVNSSAVIPHYSTSYVIPYGYGCLPGSSFNQAVQTPLRSAQYTPLANAAVCCAAGSSSFSVPVEVTPPQSASRAYVPHALHPTTDPLPPYRPYIPSQTETDQIIIDPSTVLSPRTSRVIRSDGSSTRHSGSSSRRALTLPPSPPVHRSTTVRPEPERHSCSSRSNSDRHFRSPPHRARSPHALPHPLEHYQRCLVTALSSDEDRSGCPSERVWCDDPMLKQVSHTANANTDNLLTRPASEDLDARIARLIGQAARTHTPKSINTGKPSDTRKYNNPLVSPPPPPPPPPTSQRILFTHRPPANQLTSTRSLYHKSNRSASKFTHRPFSNDQCRMPSAATRRGIPPHTPDSPPFRRMADVDNRLNAPAPDSADRNELNLIGALRTPLGSRPSDDSALSTCTYLSVAHTLPKAYSDRPADSVRVSEGSKILNEGRNIPVAPVHPDSSDSASRPSHDEDREIYSMLGV</sequence>
<keyword evidence="2" id="KW-0812">Transmembrane</keyword>
<organism evidence="4 5">
    <name type="scientific">Fasciola hepatica</name>
    <name type="common">Liver fluke</name>
    <dbReference type="NCBI Taxonomy" id="6192"/>
    <lineage>
        <taxon>Eukaryota</taxon>
        <taxon>Metazoa</taxon>
        <taxon>Spiralia</taxon>
        <taxon>Lophotrochozoa</taxon>
        <taxon>Platyhelminthes</taxon>
        <taxon>Trematoda</taxon>
        <taxon>Digenea</taxon>
        <taxon>Plagiorchiida</taxon>
        <taxon>Echinostomata</taxon>
        <taxon>Echinostomatoidea</taxon>
        <taxon>Fasciolidae</taxon>
        <taxon>Fasciola</taxon>
    </lineage>
</organism>
<feature type="region of interest" description="Disordered" evidence="1">
    <location>
        <begin position="150"/>
        <end position="182"/>
    </location>
</feature>
<evidence type="ECO:0000313" key="4">
    <source>
        <dbReference type="EMBL" id="THD20376.1"/>
    </source>
</evidence>
<feature type="region of interest" description="Disordered" evidence="1">
    <location>
        <begin position="1099"/>
        <end position="1150"/>
    </location>
</feature>
<dbReference type="Gene3D" id="2.30.30.140">
    <property type="match status" value="1"/>
</dbReference>
<proteinExistence type="predicted"/>
<feature type="compositionally biased region" description="Polar residues" evidence="1">
    <location>
        <begin position="1002"/>
        <end position="1016"/>
    </location>
</feature>
<reference evidence="4" key="1">
    <citation type="submission" date="2019-03" db="EMBL/GenBank/DDBJ databases">
        <title>Improved annotation for the trematode Fasciola hepatica.</title>
        <authorList>
            <person name="Choi Y.-J."/>
            <person name="Martin J."/>
            <person name="Mitreva M."/>
        </authorList>
    </citation>
    <scope>NUCLEOTIDE SEQUENCE [LARGE SCALE GENOMIC DNA]</scope>
</reference>
<keyword evidence="5" id="KW-1185">Reference proteome</keyword>
<comment type="caution">
    <text evidence="4">The sequence shown here is derived from an EMBL/GenBank/DDBJ whole genome shotgun (WGS) entry which is preliminary data.</text>
</comment>
<protein>
    <submittedName>
        <fullName evidence="4">Hepatoma derived growth factor protein</fullName>
    </submittedName>
</protein>
<feature type="compositionally biased region" description="Basic and acidic residues" evidence="1">
    <location>
        <begin position="839"/>
        <end position="856"/>
    </location>
</feature>
<feature type="region of interest" description="Disordered" evidence="1">
    <location>
        <begin position="241"/>
        <end position="382"/>
    </location>
</feature>
<feature type="compositionally biased region" description="Basic residues" evidence="1">
    <location>
        <begin position="308"/>
        <end position="334"/>
    </location>
</feature>
<evidence type="ECO:0000256" key="2">
    <source>
        <dbReference type="SAM" id="Phobius"/>
    </source>
</evidence>
<feature type="compositionally biased region" description="Pro residues" evidence="1">
    <location>
        <begin position="964"/>
        <end position="975"/>
    </location>
</feature>
<feature type="region of interest" description="Disordered" evidence="1">
    <location>
        <begin position="937"/>
        <end position="1038"/>
    </location>
</feature>
<dbReference type="PROSITE" id="PS50812">
    <property type="entry name" value="PWWP"/>
    <property type="match status" value="1"/>
</dbReference>
<evidence type="ECO:0000313" key="5">
    <source>
        <dbReference type="Proteomes" id="UP000230066"/>
    </source>
</evidence>
<dbReference type="SMART" id="SM00293">
    <property type="entry name" value="PWWP"/>
    <property type="match status" value="1"/>
</dbReference>
<feature type="compositionally biased region" description="Polar residues" evidence="1">
    <location>
        <begin position="279"/>
        <end position="306"/>
    </location>
</feature>
<accession>A0A4E0R2G8</accession>
<gene>
    <name evidence="4" type="ORF">D915_008927</name>
</gene>
<feature type="compositionally biased region" description="Basic and acidic residues" evidence="1">
    <location>
        <begin position="527"/>
        <end position="536"/>
    </location>
</feature>